<dbReference type="AlphaFoldDB" id="A0A6J0L4C9"/>
<reference evidence="2" key="2">
    <citation type="submission" date="2025-08" db="UniProtKB">
        <authorList>
            <consortium name="RefSeq"/>
        </authorList>
    </citation>
    <scope>IDENTIFICATION</scope>
    <source>
        <tissue evidence="2">Leaf</tissue>
    </source>
</reference>
<keyword evidence="1" id="KW-1185">Reference proteome</keyword>
<proteinExistence type="predicted"/>
<dbReference type="RefSeq" id="XP_018454738.1">
    <property type="nucleotide sequence ID" value="XM_018599236.2"/>
</dbReference>
<dbReference type="Proteomes" id="UP000504610">
    <property type="component" value="Chromosome 9"/>
</dbReference>
<evidence type="ECO:0000313" key="1">
    <source>
        <dbReference type="Proteomes" id="UP000504610"/>
    </source>
</evidence>
<sequence>MDRDLNHHPGKSSESGRWLIFALSSSKNQILCLVTSHQIQITNCRMGKKLESFILRSQYRNGTFKNIVSVSHCALYRFRLLEIGLIGPKNQQARGWVAEQLTNNRFRLQRVTSTSSVVMVYYSFGVSSW</sequence>
<organism evidence="1 2">
    <name type="scientific">Raphanus sativus</name>
    <name type="common">Radish</name>
    <name type="synonym">Raphanus raphanistrum var. sativus</name>
    <dbReference type="NCBI Taxonomy" id="3726"/>
    <lineage>
        <taxon>Eukaryota</taxon>
        <taxon>Viridiplantae</taxon>
        <taxon>Streptophyta</taxon>
        <taxon>Embryophyta</taxon>
        <taxon>Tracheophyta</taxon>
        <taxon>Spermatophyta</taxon>
        <taxon>Magnoliopsida</taxon>
        <taxon>eudicotyledons</taxon>
        <taxon>Gunneridae</taxon>
        <taxon>Pentapetalae</taxon>
        <taxon>rosids</taxon>
        <taxon>malvids</taxon>
        <taxon>Brassicales</taxon>
        <taxon>Brassicaceae</taxon>
        <taxon>Brassiceae</taxon>
        <taxon>Raphanus</taxon>
    </lineage>
</organism>
<dbReference type="GeneID" id="108825881"/>
<evidence type="ECO:0000313" key="2">
    <source>
        <dbReference type="RefSeq" id="XP_018454738.1"/>
    </source>
</evidence>
<protein>
    <submittedName>
        <fullName evidence="2">Uncharacterized protein LOC108825881 isoform X1</fullName>
    </submittedName>
</protein>
<name>A0A6J0L4C9_RAPSA</name>
<reference evidence="1" key="1">
    <citation type="journal article" date="2019" name="Database">
        <title>The radish genome database (RadishGD): an integrated information resource for radish genomics.</title>
        <authorList>
            <person name="Yu H.J."/>
            <person name="Baek S."/>
            <person name="Lee Y.J."/>
            <person name="Cho A."/>
            <person name="Mun J.H."/>
        </authorList>
    </citation>
    <scope>NUCLEOTIDE SEQUENCE [LARGE SCALE GENOMIC DNA]</scope>
    <source>
        <strain evidence="1">cv. WK10039</strain>
    </source>
</reference>
<dbReference type="KEGG" id="rsz:108825881"/>
<gene>
    <name evidence="2" type="primary">LOC108825881</name>
</gene>
<accession>A0A6J0L4C9</accession>